<sequence>MIDQAQTALGNAIKSISLIAESNPQIQSSPLVSNLMNELRDTSDKVMYARRTLIDLSADFNIKISTIPGVWIAPLMGFTAQKGLDTPVSGEFLEVSQSDTSTPKVNLN</sequence>
<dbReference type="EMBL" id="LBVR01000038">
    <property type="protein sequence ID" value="KKQ90410.1"/>
    <property type="molecule type" value="Genomic_DNA"/>
</dbReference>
<evidence type="ECO:0000256" key="2">
    <source>
        <dbReference type="ARBA" id="ARBA00008854"/>
    </source>
</evidence>
<proteinExistence type="inferred from homology"/>
<comment type="similarity">
    <text evidence="2">Belongs to the LemA family.</text>
</comment>
<organism evidence="6 7">
    <name type="scientific">Candidatus Shapirobacteria bacterium GW2011_GWE1_38_92</name>
    <dbReference type="NCBI Taxonomy" id="1618489"/>
    <lineage>
        <taxon>Bacteria</taxon>
        <taxon>Candidatus Shapironibacteriota</taxon>
    </lineage>
</organism>
<dbReference type="PANTHER" id="PTHR34478:SF1">
    <property type="entry name" value="PROTEIN LEMA"/>
    <property type="match status" value="1"/>
</dbReference>
<name>A0A0G0LR01_9BACT</name>
<dbReference type="Proteomes" id="UP000033841">
    <property type="component" value="Unassembled WGS sequence"/>
</dbReference>
<keyword evidence="4" id="KW-1133">Transmembrane helix</keyword>
<dbReference type="InterPro" id="IPR023353">
    <property type="entry name" value="LemA-like_dom_sf"/>
</dbReference>
<dbReference type="AlphaFoldDB" id="A0A0G0LR01"/>
<dbReference type="Gene3D" id="1.20.1440.20">
    <property type="entry name" value="LemA-like domain"/>
    <property type="match status" value="1"/>
</dbReference>
<dbReference type="Pfam" id="PF04011">
    <property type="entry name" value="LemA"/>
    <property type="match status" value="1"/>
</dbReference>
<reference evidence="6 7" key="1">
    <citation type="journal article" date="2015" name="Nature">
        <title>rRNA introns, odd ribosomes, and small enigmatic genomes across a large radiation of phyla.</title>
        <authorList>
            <person name="Brown C.T."/>
            <person name="Hug L.A."/>
            <person name="Thomas B.C."/>
            <person name="Sharon I."/>
            <person name="Castelle C.J."/>
            <person name="Singh A."/>
            <person name="Wilkins M.J."/>
            <person name="Williams K.H."/>
            <person name="Banfield J.F."/>
        </authorList>
    </citation>
    <scope>NUCLEOTIDE SEQUENCE [LARGE SCALE GENOMIC DNA]</scope>
</reference>
<gene>
    <name evidence="6" type="ORF">UT14_C0038G0009</name>
</gene>
<dbReference type="SUPFAM" id="SSF140478">
    <property type="entry name" value="LemA-like"/>
    <property type="match status" value="1"/>
</dbReference>
<keyword evidence="3" id="KW-0812">Transmembrane</keyword>
<protein>
    <submittedName>
        <fullName evidence="6">LemA-like protein</fullName>
    </submittedName>
</protein>
<evidence type="ECO:0000256" key="1">
    <source>
        <dbReference type="ARBA" id="ARBA00004167"/>
    </source>
</evidence>
<comment type="subcellular location">
    <subcellularLocation>
        <location evidence="1">Membrane</location>
        <topology evidence="1">Single-pass membrane protein</topology>
    </subcellularLocation>
</comment>
<keyword evidence="5" id="KW-0472">Membrane</keyword>
<dbReference type="PANTHER" id="PTHR34478">
    <property type="entry name" value="PROTEIN LEMA"/>
    <property type="match status" value="1"/>
</dbReference>
<dbReference type="InterPro" id="IPR007156">
    <property type="entry name" value="MamQ_LemA"/>
</dbReference>
<evidence type="ECO:0000256" key="3">
    <source>
        <dbReference type="ARBA" id="ARBA00022692"/>
    </source>
</evidence>
<evidence type="ECO:0000313" key="6">
    <source>
        <dbReference type="EMBL" id="KKQ90410.1"/>
    </source>
</evidence>
<evidence type="ECO:0000256" key="4">
    <source>
        <dbReference type="ARBA" id="ARBA00022989"/>
    </source>
</evidence>
<comment type="caution">
    <text evidence="6">The sequence shown here is derived from an EMBL/GenBank/DDBJ whole genome shotgun (WGS) entry which is preliminary data.</text>
</comment>
<evidence type="ECO:0000313" key="7">
    <source>
        <dbReference type="Proteomes" id="UP000033841"/>
    </source>
</evidence>
<dbReference type="GO" id="GO:0016020">
    <property type="term" value="C:membrane"/>
    <property type="evidence" value="ECO:0007669"/>
    <property type="project" value="UniProtKB-SubCell"/>
</dbReference>
<accession>A0A0G0LR01</accession>
<evidence type="ECO:0000256" key="5">
    <source>
        <dbReference type="ARBA" id="ARBA00023136"/>
    </source>
</evidence>